<evidence type="ECO:0000313" key="1">
    <source>
        <dbReference type="EMBL" id="KAH7929572.1"/>
    </source>
</evidence>
<dbReference type="Proteomes" id="UP000790709">
    <property type="component" value="Unassembled WGS sequence"/>
</dbReference>
<name>A0ACB8BVS9_9AGAM</name>
<keyword evidence="2" id="KW-1185">Reference proteome</keyword>
<comment type="caution">
    <text evidence="1">The sequence shown here is derived from an EMBL/GenBank/DDBJ whole genome shotgun (WGS) entry which is preliminary data.</text>
</comment>
<dbReference type="EMBL" id="MU266340">
    <property type="protein sequence ID" value="KAH7929572.1"/>
    <property type="molecule type" value="Genomic_DNA"/>
</dbReference>
<reference evidence="1" key="1">
    <citation type="journal article" date="2021" name="New Phytol.">
        <title>Evolutionary innovations through gain and loss of genes in the ectomycorrhizal Boletales.</title>
        <authorList>
            <person name="Wu G."/>
            <person name="Miyauchi S."/>
            <person name="Morin E."/>
            <person name="Kuo A."/>
            <person name="Drula E."/>
            <person name="Varga T."/>
            <person name="Kohler A."/>
            <person name="Feng B."/>
            <person name="Cao Y."/>
            <person name="Lipzen A."/>
            <person name="Daum C."/>
            <person name="Hundley H."/>
            <person name="Pangilinan J."/>
            <person name="Johnson J."/>
            <person name="Barry K."/>
            <person name="LaButti K."/>
            <person name="Ng V."/>
            <person name="Ahrendt S."/>
            <person name="Min B."/>
            <person name="Choi I.G."/>
            <person name="Park H."/>
            <person name="Plett J.M."/>
            <person name="Magnuson J."/>
            <person name="Spatafora J.W."/>
            <person name="Nagy L.G."/>
            <person name="Henrissat B."/>
            <person name="Grigoriev I.V."/>
            <person name="Yang Z.L."/>
            <person name="Xu J."/>
            <person name="Martin F.M."/>
        </authorList>
    </citation>
    <scope>NUCLEOTIDE SEQUENCE</scope>
    <source>
        <strain evidence="1">KUC20120723A-06</strain>
    </source>
</reference>
<accession>A0ACB8BVS9</accession>
<protein>
    <submittedName>
        <fullName evidence="1">Uncharacterized protein</fullName>
    </submittedName>
</protein>
<sequence length="300" mass="33372">MSDVEALGQEIDFCRAFQDRTVAGDRAGGRVEVVWSSLALLVWSPEAKTTDCEGLRGGFCAQYERETKGPSSPAYGFHETWMLQAAPDSASHEGWATHKKSVQSDLETGGCASQSAVESVNGGPTDKTNHAVRVWRKFWTRLHNQANVELQEADRPEPRRWQEEQGVQSVVSYAGGEAALYHERQSPQLEIKWELVSWRQTIISSECRSRSTNSRSIRWLKALDPNKHKYHLGLGDPGLPATYRLITHRQISTASDQSCRPVTTLDSADGRAYDADAETEAIGASGEARIHHLEKRQNLA</sequence>
<gene>
    <name evidence="1" type="ORF">BV22DRAFT_1043856</name>
</gene>
<evidence type="ECO:0000313" key="2">
    <source>
        <dbReference type="Proteomes" id="UP000790709"/>
    </source>
</evidence>
<organism evidence="1 2">
    <name type="scientific">Leucogyrophana mollusca</name>
    <dbReference type="NCBI Taxonomy" id="85980"/>
    <lineage>
        <taxon>Eukaryota</taxon>
        <taxon>Fungi</taxon>
        <taxon>Dikarya</taxon>
        <taxon>Basidiomycota</taxon>
        <taxon>Agaricomycotina</taxon>
        <taxon>Agaricomycetes</taxon>
        <taxon>Agaricomycetidae</taxon>
        <taxon>Boletales</taxon>
        <taxon>Boletales incertae sedis</taxon>
        <taxon>Leucogyrophana</taxon>
    </lineage>
</organism>
<proteinExistence type="predicted"/>